<comment type="caution">
    <text evidence="8">The sequence shown here is derived from an EMBL/GenBank/DDBJ whole genome shotgun (WGS) entry which is preliminary data.</text>
</comment>
<protein>
    <submittedName>
        <fullName evidence="8">Uncharacterized protein</fullName>
    </submittedName>
</protein>
<dbReference type="InterPro" id="IPR036322">
    <property type="entry name" value="WD40_repeat_dom_sf"/>
</dbReference>
<dbReference type="PANTHER" id="PTHR19861">
    <property type="entry name" value="WD40 REPEAT PROTEIN SWD2"/>
    <property type="match status" value="1"/>
</dbReference>
<proteinExistence type="inferred from homology"/>
<evidence type="ECO:0000313" key="8">
    <source>
        <dbReference type="EMBL" id="RMX75925.1"/>
    </source>
</evidence>
<accession>A0A3M6WBN6</accession>
<dbReference type="OrthoDB" id="27537at2759"/>
<gene>
    <name evidence="8" type="ORF">D0869_11187</name>
</gene>
<dbReference type="EMBL" id="QWIJ01001205">
    <property type="protein sequence ID" value="RMX75925.1"/>
    <property type="molecule type" value="Genomic_DNA"/>
</dbReference>
<evidence type="ECO:0000256" key="3">
    <source>
        <dbReference type="ARBA" id="ARBA00022574"/>
    </source>
</evidence>
<dbReference type="Gene3D" id="2.130.10.10">
    <property type="entry name" value="YVTN repeat-like/Quinoprotein amine dehydrogenase"/>
    <property type="match status" value="1"/>
</dbReference>
<dbReference type="InterPro" id="IPR015943">
    <property type="entry name" value="WD40/YVTN_repeat-like_dom_sf"/>
</dbReference>
<dbReference type="AlphaFoldDB" id="A0A3M6WBN6"/>
<evidence type="ECO:0000256" key="2">
    <source>
        <dbReference type="ARBA" id="ARBA00005616"/>
    </source>
</evidence>
<dbReference type="GO" id="GO:0016070">
    <property type="term" value="P:RNA metabolic process"/>
    <property type="evidence" value="ECO:0007669"/>
    <property type="project" value="UniProtKB-ARBA"/>
</dbReference>
<name>A0A3M6WBN6_HORWE</name>
<dbReference type="GO" id="GO:0048188">
    <property type="term" value="C:Set1C/COMPASS complex"/>
    <property type="evidence" value="ECO:0007669"/>
    <property type="project" value="TreeGrafter"/>
</dbReference>
<keyword evidence="3 6" id="KW-0853">WD repeat</keyword>
<keyword evidence="5" id="KW-0539">Nucleus</keyword>
<reference evidence="8 9" key="1">
    <citation type="journal article" date="2018" name="BMC Genomics">
        <title>Genomic evidence for intraspecific hybridization in a clonal and extremely halotolerant yeast.</title>
        <authorList>
            <person name="Gostincar C."/>
            <person name="Stajich J.E."/>
            <person name="Zupancic J."/>
            <person name="Zalar P."/>
            <person name="Gunde-Cimerman N."/>
        </authorList>
    </citation>
    <scope>NUCLEOTIDE SEQUENCE [LARGE SCALE GENOMIC DNA]</scope>
    <source>
        <strain evidence="8 9">EXF-6656</strain>
    </source>
</reference>
<dbReference type="InterPro" id="IPR001680">
    <property type="entry name" value="WD40_rpt"/>
</dbReference>
<sequence>VCDGDGTASSNATGDEGAESGGHARFLQQGIGSKSFTRDSKLLGAPPVTKVSDVIHTFRPTKLFKAAPSTAYTSLDFDDSGEFLLASRTDDTIQLFNTKAGAHAKELKSQKYGSALARFTHHSTSILYASTKVDDGIRYLSMHDNSFIRYFRGHEGRVTSLSLSPSGDQFLSSSLDNTVKLWDCRSPNATGSLNFESPYLTAYDPSATVIAIASPPAQTVLLYDLKNYDKPPFATFDLLEIEKKCEMSYGQRSGEGWTSIEFSNNGKYILVSTNGPGHYIIDAYTGELKLYLRRPSGATGRLAPGDELSPTADNRAPTYSQADACFAPDGRYVIGGNGSQTGMLVWDCFSRVGSDKVLDPTAELPSNRPTGVVLYNPRHNLMASAEKEVVLWAPDMDAA</sequence>
<dbReference type="SUPFAM" id="SSF50978">
    <property type="entry name" value="WD40 repeat-like"/>
    <property type="match status" value="1"/>
</dbReference>
<feature type="repeat" description="WD" evidence="6">
    <location>
        <begin position="151"/>
        <end position="192"/>
    </location>
</feature>
<feature type="region of interest" description="Disordered" evidence="7">
    <location>
        <begin position="1"/>
        <end position="22"/>
    </location>
</feature>
<dbReference type="PROSITE" id="PS50294">
    <property type="entry name" value="WD_REPEATS_REGION"/>
    <property type="match status" value="1"/>
</dbReference>
<keyword evidence="4" id="KW-0677">Repeat</keyword>
<dbReference type="InterPro" id="IPR037867">
    <property type="entry name" value="Swd2/WDR82"/>
</dbReference>
<evidence type="ECO:0000256" key="4">
    <source>
        <dbReference type="ARBA" id="ARBA00022737"/>
    </source>
</evidence>
<dbReference type="PROSITE" id="PS50082">
    <property type="entry name" value="WD_REPEATS_2"/>
    <property type="match status" value="1"/>
</dbReference>
<comment type="similarity">
    <text evidence="2">Belongs to the WD repeat SWD2 family.</text>
</comment>
<dbReference type="SMART" id="SM00320">
    <property type="entry name" value="WD40"/>
    <property type="match status" value="3"/>
</dbReference>
<feature type="non-terminal residue" evidence="8">
    <location>
        <position position="1"/>
    </location>
</feature>
<dbReference type="Pfam" id="PF00400">
    <property type="entry name" value="WD40"/>
    <property type="match status" value="1"/>
</dbReference>
<dbReference type="PANTHER" id="PTHR19861:SF0">
    <property type="entry name" value="WD REPEAT-CONTAINING PROTEIN 82"/>
    <property type="match status" value="1"/>
</dbReference>
<evidence type="ECO:0000256" key="7">
    <source>
        <dbReference type="SAM" id="MobiDB-lite"/>
    </source>
</evidence>
<evidence type="ECO:0000256" key="6">
    <source>
        <dbReference type="PROSITE-ProRule" id="PRU00221"/>
    </source>
</evidence>
<dbReference type="GO" id="GO:0003682">
    <property type="term" value="F:chromatin binding"/>
    <property type="evidence" value="ECO:0007669"/>
    <property type="project" value="TreeGrafter"/>
</dbReference>
<evidence type="ECO:0000256" key="5">
    <source>
        <dbReference type="ARBA" id="ARBA00023242"/>
    </source>
</evidence>
<dbReference type="Proteomes" id="UP000281245">
    <property type="component" value="Unassembled WGS sequence"/>
</dbReference>
<evidence type="ECO:0000256" key="1">
    <source>
        <dbReference type="ARBA" id="ARBA00004123"/>
    </source>
</evidence>
<organism evidence="8 9">
    <name type="scientific">Hortaea werneckii</name>
    <name type="common">Black yeast</name>
    <name type="synonym">Cladosporium werneckii</name>
    <dbReference type="NCBI Taxonomy" id="91943"/>
    <lineage>
        <taxon>Eukaryota</taxon>
        <taxon>Fungi</taxon>
        <taxon>Dikarya</taxon>
        <taxon>Ascomycota</taxon>
        <taxon>Pezizomycotina</taxon>
        <taxon>Dothideomycetes</taxon>
        <taxon>Dothideomycetidae</taxon>
        <taxon>Mycosphaerellales</taxon>
        <taxon>Teratosphaeriaceae</taxon>
        <taxon>Hortaea</taxon>
    </lineage>
</organism>
<evidence type="ECO:0000313" key="9">
    <source>
        <dbReference type="Proteomes" id="UP000281245"/>
    </source>
</evidence>
<comment type="subcellular location">
    <subcellularLocation>
        <location evidence="1">Nucleus</location>
    </subcellularLocation>
</comment>